<name>A0A1I8A8U8_9BILA</name>
<dbReference type="SUPFAM" id="SSF57933">
    <property type="entry name" value="TAZ domain"/>
    <property type="match status" value="1"/>
</dbReference>
<evidence type="ECO:0000256" key="3">
    <source>
        <dbReference type="ARBA" id="ARBA00022833"/>
    </source>
</evidence>
<evidence type="ECO:0000256" key="2">
    <source>
        <dbReference type="ARBA" id="ARBA00022771"/>
    </source>
</evidence>
<sequence>MPPRFDDHSFNSPERLFRELPQMRVEFGDRTITYRQLMNHVPDCRLVNCSFHDEEICDSLKIGFEHFEDCMDRRLNRCYICLFLEQALILHMAHCSDRANCVVPSCRHGFEVFL</sequence>
<organism evidence="5 6">
    <name type="scientific">Steinernema glaseri</name>
    <dbReference type="NCBI Taxonomy" id="37863"/>
    <lineage>
        <taxon>Eukaryota</taxon>
        <taxon>Metazoa</taxon>
        <taxon>Ecdysozoa</taxon>
        <taxon>Nematoda</taxon>
        <taxon>Chromadorea</taxon>
        <taxon>Rhabditida</taxon>
        <taxon>Tylenchina</taxon>
        <taxon>Panagrolaimomorpha</taxon>
        <taxon>Strongyloidoidea</taxon>
        <taxon>Steinernematidae</taxon>
        <taxon>Steinernema</taxon>
    </lineage>
</organism>
<evidence type="ECO:0000256" key="1">
    <source>
        <dbReference type="ARBA" id="ARBA00022723"/>
    </source>
</evidence>
<evidence type="ECO:0000313" key="6">
    <source>
        <dbReference type="WBParaSite" id="L893_g3401.t1"/>
    </source>
</evidence>
<dbReference type="InterPro" id="IPR035898">
    <property type="entry name" value="TAZ_dom_sf"/>
</dbReference>
<dbReference type="InterPro" id="IPR000197">
    <property type="entry name" value="Znf_TAZ"/>
</dbReference>
<proteinExistence type="predicted"/>
<dbReference type="GO" id="GO:0008270">
    <property type="term" value="F:zinc ion binding"/>
    <property type="evidence" value="ECO:0007669"/>
    <property type="project" value="UniProtKB-KW"/>
</dbReference>
<dbReference type="AlphaFoldDB" id="A0A1I8A8U8"/>
<dbReference type="SMART" id="SM00551">
    <property type="entry name" value="ZnF_TAZ"/>
    <property type="match status" value="1"/>
</dbReference>
<keyword evidence="5" id="KW-1185">Reference proteome</keyword>
<keyword evidence="3" id="KW-0862">Zinc</keyword>
<keyword evidence="2" id="KW-0863">Zinc-finger</keyword>
<dbReference type="WBParaSite" id="L893_g3401.t1">
    <property type="protein sequence ID" value="L893_g3401.t1"/>
    <property type="gene ID" value="L893_g3401"/>
</dbReference>
<dbReference type="Gene3D" id="1.20.1020.10">
    <property type="entry name" value="TAZ domain"/>
    <property type="match status" value="1"/>
</dbReference>
<keyword evidence="1" id="KW-0479">Metal-binding</keyword>
<reference evidence="6" key="1">
    <citation type="submission" date="2016-11" db="UniProtKB">
        <authorList>
            <consortium name="WormBaseParasite"/>
        </authorList>
    </citation>
    <scope>IDENTIFICATION</scope>
</reference>
<accession>A0A1I8A8U8</accession>
<dbReference type="Proteomes" id="UP000095287">
    <property type="component" value="Unplaced"/>
</dbReference>
<protein>
    <submittedName>
        <fullName evidence="6">TAZ-type domain-containing protein</fullName>
    </submittedName>
</protein>
<feature type="domain" description="TAZ-type" evidence="4">
    <location>
        <begin position="28"/>
        <end position="107"/>
    </location>
</feature>
<evidence type="ECO:0000259" key="4">
    <source>
        <dbReference type="SMART" id="SM00551"/>
    </source>
</evidence>
<evidence type="ECO:0000313" key="5">
    <source>
        <dbReference type="Proteomes" id="UP000095287"/>
    </source>
</evidence>